<evidence type="ECO:0000313" key="14">
    <source>
        <dbReference type="Proteomes" id="UP000308549"/>
    </source>
</evidence>
<dbReference type="PANTHER" id="PTHR24058:SF17">
    <property type="entry name" value="HOMEODOMAIN INTERACTING PROTEIN KINASE, ISOFORM D"/>
    <property type="match status" value="1"/>
</dbReference>
<comment type="subcellular location">
    <subcellularLocation>
        <location evidence="1">Cytoplasm</location>
    </subcellularLocation>
</comment>
<dbReference type="PANTHER" id="PTHR24058">
    <property type="entry name" value="DUAL SPECIFICITY PROTEIN KINASE"/>
    <property type="match status" value="1"/>
</dbReference>
<evidence type="ECO:0000256" key="9">
    <source>
        <dbReference type="ARBA" id="ARBA00022840"/>
    </source>
</evidence>
<dbReference type="InterPro" id="IPR050494">
    <property type="entry name" value="Ser_Thr_dual-spec_kinase"/>
</dbReference>
<dbReference type="PROSITE" id="PS00108">
    <property type="entry name" value="PROTEIN_KINASE_ST"/>
    <property type="match status" value="1"/>
</dbReference>
<dbReference type="SUPFAM" id="SSF56112">
    <property type="entry name" value="Protein kinase-like (PK-like)"/>
    <property type="match status" value="1"/>
</dbReference>
<feature type="compositionally biased region" description="Polar residues" evidence="11">
    <location>
        <begin position="236"/>
        <end position="261"/>
    </location>
</feature>
<reference evidence="13 14" key="1">
    <citation type="submission" date="2017-03" db="EMBL/GenBank/DDBJ databases">
        <title>Genomes of endolithic fungi from Antarctica.</title>
        <authorList>
            <person name="Coleine C."/>
            <person name="Masonjones S."/>
            <person name="Stajich J.E."/>
        </authorList>
    </citation>
    <scope>NUCLEOTIDE SEQUENCE [LARGE SCALE GENOMIC DNA]</scope>
    <source>
        <strain evidence="13 14">CCFEE 6315</strain>
    </source>
</reference>
<dbReference type="GO" id="GO:0004713">
    <property type="term" value="F:protein tyrosine kinase activity"/>
    <property type="evidence" value="ECO:0007669"/>
    <property type="project" value="TreeGrafter"/>
</dbReference>
<feature type="compositionally biased region" description="Polar residues" evidence="11">
    <location>
        <begin position="734"/>
        <end position="743"/>
    </location>
</feature>
<dbReference type="FunFam" id="1.10.510.10:FF:000380">
    <property type="entry name" value="Serine/threonine-protein kinase ppk15"/>
    <property type="match status" value="1"/>
</dbReference>
<evidence type="ECO:0000256" key="1">
    <source>
        <dbReference type="ARBA" id="ARBA00004496"/>
    </source>
</evidence>
<feature type="compositionally biased region" description="Acidic residues" evidence="11">
    <location>
        <begin position="109"/>
        <end position="119"/>
    </location>
</feature>
<evidence type="ECO:0000259" key="12">
    <source>
        <dbReference type="PROSITE" id="PS50011"/>
    </source>
</evidence>
<keyword evidence="7 10" id="KW-0547">Nucleotide-binding</keyword>
<dbReference type="Gene3D" id="3.30.200.20">
    <property type="entry name" value="Phosphorylase Kinase, domain 1"/>
    <property type="match status" value="1"/>
</dbReference>
<keyword evidence="3" id="KW-0963">Cytoplasm</keyword>
<sequence>MEPPRQYATHPDYHPEAATTNSVRNSISTSANPIAPARYAPSTNLTTPQRDLAANNNTAPQYEAYHSPSIATRAASLVITSPPGEARAGQQQQQQRVDQRSMDYNNGDLDGDMPMEDADPYNKQKYAARPLSNVGGFTQQSNAHRLSAQYVQPDDATGAQSRAAARYSPMNTSPTTPAYLSSPPQQQHPAQMASYSTYTPQQSARASPSRQNPYGSPTQQRYYASTPSSSRAHSSQLPPLQSNMSPTGNSYYPQSATQQLNAVFGQEPPKSPLGNQRQQLAPGEKGAVPQFSKVLDASELQTRVNQQPPFRRADPEGGFISPLQALTSHLPATYRICNPAFQYESSRNPRRVLTKPSKGVKNDGYDNEDSDYILYVNDILGSEETNHKNRYLILDVLGQGTFGQVVKCQNLKTQEVVAVKVVKNKTAYFNQSMMEVSVLDLLNGRMDKNDDHHILRLKDTFIHRQHLCLVFELLSVNLYELIKQNQFRGLSTTLVRVFAQQLLNGLCLLSKARLIHCDLKPENILLKNLESPIIKIIDFGSACDERQTVYTYIQSRFYRSPEVLLGLPYSAAIDMWSLGCIVVELFLGLPLFPGSSEYNQVSRITEMLGLPPNWMLEVGKQSGEFFERVTDEFGRRGWRIKSMEQYSREHGTKEQPSKKYFSSSRLPEIIRSYPMPRKGMKSSEVEREMANREAFIDFVHGLLNINPLERWSPQQARTHPFITQQKFTGPFQPQMNLKATSRSPAPGMQQQQQAEALWKQRAQAQQQQQAAAAQQAAANAYAMSPAYPASPAHQQQMYQTMYSPHHAQATAPPPYPSNPPQPYPQGPIIQQPPPTASSMNPYAPQQQAQLPQQQHQQPQQQQQQQNLYAQATTRATRQRASTLDPATGGPNGIPQALQRVVSHLDPNAPIRLQPSPAYYPPPPEGSDVSSIGNIGGRRRTSRASRQGGGASGERNFVRALEDRTLEEGWQGGV</sequence>
<dbReference type="AlphaFoldDB" id="A0A4U0U1Z4"/>
<feature type="binding site" evidence="10">
    <location>
        <position position="420"/>
    </location>
    <ligand>
        <name>ATP</name>
        <dbReference type="ChEBI" id="CHEBI:30616"/>
    </ligand>
</feature>
<dbReference type="Gene3D" id="1.10.510.10">
    <property type="entry name" value="Transferase(Phosphotransferase) domain 1"/>
    <property type="match status" value="1"/>
</dbReference>
<dbReference type="GO" id="GO:0005524">
    <property type="term" value="F:ATP binding"/>
    <property type="evidence" value="ECO:0007669"/>
    <property type="project" value="UniProtKB-UniRule"/>
</dbReference>
<feature type="region of interest" description="Disordered" evidence="11">
    <location>
        <begin position="803"/>
        <end position="894"/>
    </location>
</feature>
<dbReference type="InterPro" id="IPR008271">
    <property type="entry name" value="Ser/Thr_kinase_AS"/>
</dbReference>
<dbReference type="GO" id="GO:0005634">
    <property type="term" value="C:nucleus"/>
    <property type="evidence" value="ECO:0007669"/>
    <property type="project" value="TreeGrafter"/>
</dbReference>
<evidence type="ECO:0000256" key="3">
    <source>
        <dbReference type="ARBA" id="ARBA00022490"/>
    </source>
</evidence>
<evidence type="ECO:0000256" key="6">
    <source>
        <dbReference type="ARBA" id="ARBA00022679"/>
    </source>
</evidence>
<evidence type="ECO:0000256" key="2">
    <source>
        <dbReference type="ARBA" id="ARBA00008867"/>
    </source>
</evidence>
<feature type="compositionally biased region" description="Polar residues" evidence="11">
    <location>
        <begin position="169"/>
        <end position="223"/>
    </location>
</feature>
<name>A0A4U0U1Z4_9PEZI</name>
<keyword evidence="5" id="KW-0597">Phosphoprotein</keyword>
<evidence type="ECO:0000256" key="8">
    <source>
        <dbReference type="ARBA" id="ARBA00022777"/>
    </source>
</evidence>
<proteinExistence type="inferred from homology"/>
<dbReference type="Pfam" id="PF00069">
    <property type="entry name" value="Pkinase"/>
    <property type="match status" value="1"/>
</dbReference>
<protein>
    <recommendedName>
        <fullName evidence="12">Protein kinase domain-containing protein</fullName>
    </recommendedName>
</protein>
<evidence type="ECO:0000256" key="10">
    <source>
        <dbReference type="PROSITE-ProRule" id="PRU10141"/>
    </source>
</evidence>
<dbReference type="OrthoDB" id="9332038at2759"/>
<feature type="region of interest" description="Disordered" evidence="11">
    <location>
        <begin position="734"/>
        <end position="763"/>
    </location>
</feature>
<dbReference type="GO" id="GO:0004674">
    <property type="term" value="F:protein serine/threonine kinase activity"/>
    <property type="evidence" value="ECO:0007669"/>
    <property type="project" value="UniProtKB-KW"/>
</dbReference>
<dbReference type="PROSITE" id="PS50011">
    <property type="entry name" value="PROTEIN_KINASE_DOM"/>
    <property type="match status" value="1"/>
</dbReference>
<feature type="compositionally biased region" description="Low complexity" evidence="11">
    <location>
        <begin position="225"/>
        <end position="235"/>
    </location>
</feature>
<dbReference type="SMART" id="SM00220">
    <property type="entry name" value="S_TKc"/>
    <property type="match status" value="1"/>
</dbReference>
<dbReference type="InterPro" id="IPR011009">
    <property type="entry name" value="Kinase-like_dom_sf"/>
</dbReference>
<dbReference type="CDD" id="cd14212">
    <property type="entry name" value="PKc_YAK1"/>
    <property type="match status" value="1"/>
</dbReference>
<keyword evidence="6" id="KW-0808">Transferase</keyword>
<feature type="compositionally biased region" description="Polar residues" evidence="11">
    <location>
        <begin position="41"/>
        <end position="52"/>
    </location>
</feature>
<feature type="compositionally biased region" description="Pro residues" evidence="11">
    <location>
        <begin position="811"/>
        <end position="835"/>
    </location>
</feature>
<evidence type="ECO:0000256" key="4">
    <source>
        <dbReference type="ARBA" id="ARBA00022527"/>
    </source>
</evidence>
<feature type="region of interest" description="Disordered" evidence="11">
    <location>
        <begin position="1"/>
        <end position="52"/>
    </location>
</feature>
<evidence type="ECO:0000313" key="13">
    <source>
        <dbReference type="EMBL" id="TKA28396.1"/>
    </source>
</evidence>
<dbReference type="InterPro" id="IPR017441">
    <property type="entry name" value="Protein_kinase_ATP_BS"/>
</dbReference>
<evidence type="ECO:0000256" key="5">
    <source>
        <dbReference type="ARBA" id="ARBA00022553"/>
    </source>
</evidence>
<keyword evidence="9 10" id="KW-0067">ATP-binding</keyword>
<dbReference type="GO" id="GO:0005737">
    <property type="term" value="C:cytoplasm"/>
    <property type="evidence" value="ECO:0007669"/>
    <property type="project" value="UniProtKB-SubCell"/>
</dbReference>
<dbReference type="FunFam" id="3.30.200.20:FF:000087">
    <property type="entry name" value="Dual specificity tyrosine-phosphorylation-regulated kinase 1A"/>
    <property type="match status" value="1"/>
</dbReference>
<organism evidence="13 14">
    <name type="scientific">Salinomyces thailandicus</name>
    <dbReference type="NCBI Taxonomy" id="706561"/>
    <lineage>
        <taxon>Eukaryota</taxon>
        <taxon>Fungi</taxon>
        <taxon>Dikarya</taxon>
        <taxon>Ascomycota</taxon>
        <taxon>Pezizomycotina</taxon>
        <taxon>Dothideomycetes</taxon>
        <taxon>Dothideomycetidae</taxon>
        <taxon>Mycosphaerellales</taxon>
        <taxon>Teratosphaeriaceae</taxon>
        <taxon>Salinomyces</taxon>
    </lineage>
</organism>
<feature type="region of interest" description="Disordered" evidence="11">
    <location>
        <begin position="151"/>
        <end position="285"/>
    </location>
</feature>
<feature type="compositionally biased region" description="Low complexity" evidence="11">
    <location>
        <begin position="840"/>
        <end position="880"/>
    </location>
</feature>
<keyword evidence="14" id="KW-1185">Reference proteome</keyword>
<comment type="similarity">
    <text evidence="2">Belongs to the protein kinase superfamily. CMGC Ser/Thr protein kinase family. MNB/DYRK subfamily.</text>
</comment>
<feature type="region of interest" description="Disordered" evidence="11">
    <location>
        <begin position="83"/>
        <end position="120"/>
    </location>
</feature>
<dbReference type="InterPro" id="IPR000719">
    <property type="entry name" value="Prot_kinase_dom"/>
</dbReference>
<evidence type="ECO:0000256" key="11">
    <source>
        <dbReference type="SAM" id="MobiDB-lite"/>
    </source>
</evidence>
<gene>
    <name evidence="13" type="ORF">B0A50_03863</name>
</gene>
<dbReference type="Proteomes" id="UP000308549">
    <property type="component" value="Unassembled WGS sequence"/>
</dbReference>
<accession>A0A4U0U1Z4</accession>
<feature type="domain" description="Protein kinase" evidence="12">
    <location>
        <begin position="391"/>
        <end position="722"/>
    </location>
</feature>
<feature type="region of interest" description="Disordered" evidence="11">
    <location>
        <begin position="907"/>
        <end position="959"/>
    </location>
</feature>
<dbReference type="PROSITE" id="PS00107">
    <property type="entry name" value="PROTEIN_KINASE_ATP"/>
    <property type="match status" value="1"/>
</dbReference>
<feature type="compositionally biased region" description="Polar residues" evidence="11">
    <location>
        <begin position="18"/>
        <end position="32"/>
    </location>
</feature>
<keyword evidence="4" id="KW-0723">Serine/threonine-protein kinase</keyword>
<comment type="caution">
    <text evidence="13">The sequence shown here is derived from an EMBL/GenBank/DDBJ whole genome shotgun (WGS) entry which is preliminary data.</text>
</comment>
<keyword evidence="8" id="KW-0418">Kinase</keyword>
<evidence type="ECO:0000256" key="7">
    <source>
        <dbReference type="ARBA" id="ARBA00022741"/>
    </source>
</evidence>
<dbReference type="EMBL" id="NAJL01000018">
    <property type="protein sequence ID" value="TKA28396.1"/>
    <property type="molecule type" value="Genomic_DNA"/>
</dbReference>